<dbReference type="AlphaFoldDB" id="W2IZ63"/>
<proteinExistence type="predicted"/>
<evidence type="ECO:0000313" key="2">
    <source>
        <dbReference type="EMBL" id="ETL39445.1"/>
    </source>
</evidence>
<feature type="region of interest" description="Disordered" evidence="1">
    <location>
        <begin position="64"/>
        <end position="84"/>
    </location>
</feature>
<name>W2IZ63_PHYNI</name>
<dbReference type="Proteomes" id="UP000053864">
    <property type="component" value="Unassembled WGS sequence"/>
</dbReference>
<sequence>MHIEKLLANAYSYGDYDLPTSIPIVPIRTTMKTYLELPDDAAAQRAAQLAKLALAEERVRPTVPDGASAVPVVEPAARSSEERL</sequence>
<gene>
    <name evidence="2" type="ORF">L916_09228</name>
</gene>
<reference evidence="2 3" key="1">
    <citation type="submission" date="2013-11" db="EMBL/GenBank/DDBJ databases">
        <title>The Genome Sequence of Phytophthora parasitica CJ05E6.</title>
        <authorList>
            <consortium name="The Broad Institute Genomics Platform"/>
            <person name="Russ C."/>
            <person name="Tyler B."/>
            <person name="Panabieres F."/>
            <person name="Shan W."/>
            <person name="Tripathy S."/>
            <person name="Grunwald N."/>
            <person name="Machado M."/>
            <person name="Johnson C.S."/>
            <person name="Arredondo F."/>
            <person name="Hong C."/>
            <person name="Coffey M."/>
            <person name="Young S.K."/>
            <person name="Zeng Q."/>
            <person name="Gargeya S."/>
            <person name="Fitzgerald M."/>
            <person name="Abouelleil A."/>
            <person name="Alvarado L."/>
            <person name="Chapman S.B."/>
            <person name="Gainer-Dewar J."/>
            <person name="Goldberg J."/>
            <person name="Griggs A."/>
            <person name="Gujja S."/>
            <person name="Hansen M."/>
            <person name="Howarth C."/>
            <person name="Imamovic A."/>
            <person name="Ireland A."/>
            <person name="Larimer J."/>
            <person name="McCowan C."/>
            <person name="Murphy C."/>
            <person name="Pearson M."/>
            <person name="Poon T.W."/>
            <person name="Priest M."/>
            <person name="Roberts A."/>
            <person name="Saif S."/>
            <person name="Shea T."/>
            <person name="Sykes S."/>
            <person name="Wortman J."/>
            <person name="Nusbaum C."/>
            <person name="Birren B."/>
        </authorList>
    </citation>
    <scope>NUCLEOTIDE SEQUENCE [LARGE SCALE GENOMIC DNA]</scope>
    <source>
        <strain evidence="2 3">CJ05E6</strain>
    </source>
</reference>
<evidence type="ECO:0000256" key="1">
    <source>
        <dbReference type="SAM" id="MobiDB-lite"/>
    </source>
</evidence>
<organism evidence="2 3">
    <name type="scientific">Phytophthora nicotianae</name>
    <name type="common">Potato buckeye rot agent</name>
    <name type="synonym">Phytophthora parasitica</name>
    <dbReference type="NCBI Taxonomy" id="4792"/>
    <lineage>
        <taxon>Eukaryota</taxon>
        <taxon>Sar</taxon>
        <taxon>Stramenopiles</taxon>
        <taxon>Oomycota</taxon>
        <taxon>Peronosporomycetes</taxon>
        <taxon>Peronosporales</taxon>
        <taxon>Peronosporaceae</taxon>
        <taxon>Phytophthora</taxon>
    </lineage>
</organism>
<evidence type="ECO:0000313" key="3">
    <source>
        <dbReference type="Proteomes" id="UP000053864"/>
    </source>
</evidence>
<accession>W2IZ63</accession>
<protein>
    <submittedName>
        <fullName evidence="2">Uncharacterized protein</fullName>
    </submittedName>
</protein>
<dbReference type="EMBL" id="KI673118">
    <property type="protein sequence ID" value="ETL39445.1"/>
    <property type="molecule type" value="Genomic_DNA"/>
</dbReference>